<dbReference type="CDD" id="cd22926">
    <property type="entry name" value="HFD_SPT3"/>
    <property type="match status" value="1"/>
</dbReference>
<dbReference type="Gene3D" id="1.10.20.10">
    <property type="entry name" value="Histone, subunit A"/>
    <property type="match status" value="1"/>
</dbReference>
<evidence type="ECO:0000256" key="3">
    <source>
        <dbReference type="ARBA" id="ARBA00023159"/>
    </source>
</evidence>
<evidence type="ECO:0000256" key="4">
    <source>
        <dbReference type="ARBA" id="ARBA00023163"/>
    </source>
</evidence>
<comment type="similarity">
    <text evidence="6">Belongs to the SPT3 family.</text>
</comment>
<reference evidence="8 9" key="1">
    <citation type="journal article" date="2017" name="Mol. Ecol.">
        <title>Comparative and population genomic landscape of Phellinus noxius: A hypervariable fungus causing root rot in trees.</title>
        <authorList>
            <person name="Chung C.L."/>
            <person name="Lee T.J."/>
            <person name="Akiba M."/>
            <person name="Lee H.H."/>
            <person name="Kuo T.H."/>
            <person name="Liu D."/>
            <person name="Ke H.M."/>
            <person name="Yokoi T."/>
            <person name="Roa M.B."/>
            <person name="Lu M.J."/>
            <person name="Chang Y.Y."/>
            <person name="Ann P.J."/>
            <person name="Tsai J.N."/>
            <person name="Chen C.Y."/>
            <person name="Tzean S.S."/>
            <person name="Ota Y."/>
            <person name="Hattori T."/>
            <person name="Sahashi N."/>
            <person name="Liou R.F."/>
            <person name="Kikuchi T."/>
            <person name="Tsai I.J."/>
        </authorList>
    </citation>
    <scope>NUCLEOTIDE SEQUENCE [LARGE SCALE GENOMIC DNA]</scope>
    <source>
        <strain evidence="8 9">FFPRI411160</strain>
    </source>
</reference>
<dbReference type="GO" id="GO:0003712">
    <property type="term" value="F:transcription coregulator activity"/>
    <property type="evidence" value="ECO:0007669"/>
    <property type="project" value="TreeGrafter"/>
</dbReference>
<comment type="subcellular location">
    <subcellularLocation>
        <location evidence="1">Nucleus</location>
    </subcellularLocation>
</comment>
<keyword evidence="2" id="KW-0805">Transcription regulation</keyword>
<dbReference type="SUPFAM" id="SSF47113">
    <property type="entry name" value="Histone-fold"/>
    <property type="match status" value="1"/>
</dbReference>
<comment type="caution">
    <text evidence="8">The sequence shown here is derived from an EMBL/GenBank/DDBJ whole genome shotgun (WGS) entry which is preliminary data.</text>
</comment>
<dbReference type="InterPro" id="IPR009072">
    <property type="entry name" value="Histone-fold"/>
</dbReference>
<keyword evidence="5" id="KW-0539">Nucleus</keyword>
<dbReference type="GO" id="GO:0006357">
    <property type="term" value="P:regulation of transcription by RNA polymerase II"/>
    <property type="evidence" value="ECO:0007669"/>
    <property type="project" value="UniProtKB-ARBA"/>
</dbReference>
<dbReference type="Pfam" id="PF02269">
    <property type="entry name" value="TFIID-18kDa"/>
    <property type="match status" value="1"/>
</dbReference>
<accession>A0A286UN81</accession>
<dbReference type="OrthoDB" id="66982at2759"/>
<evidence type="ECO:0000256" key="6">
    <source>
        <dbReference type="ARBA" id="ARBA00061274"/>
    </source>
</evidence>
<evidence type="ECO:0000256" key="7">
    <source>
        <dbReference type="SAM" id="MobiDB-lite"/>
    </source>
</evidence>
<keyword evidence="9" id="KW-1185">Reference proteome</keyword>
<dbReference type="STRING" id="2282107.A0A286UN81"/>
<dbReference type="GO" id="GO:0005634">
    <property type="term" value="C:nucleus"/>
    <property type="evidence" value="ECO:0007669"/>
    <property type="project" value="UniProtKB-SubCell"/>
</dbReference>
<dbReference type="InterPro" id="IPR003195">
    <property type="entry name" value="TFIID_TAF13"/>
</dbReference>
<proteinExistence type="inferred from homology"/>
<keyword evidence="4" id="KW-0804">Transcription</keyword>
<dbReference type="GO" id="GO:0000124">
    <property type="term" value="C:SAGA complex"/>
    <property type="evidence" value="ECO:0007669"/>
    <property type="project" value="TreeGrafter"/>
</dbReference>
<dbReference type="FunFam" id="1.10.20.10:FF:000023">
    <property type="entry name" value="transcription initiation protein SPT3 homolog"/>
    <property type="match status" value="1"/>
</dbReference>
<organism evidence="8 9">
    <name type="scientific">Pyrrhoderma noxium</name>
    <dbReference type="NCBI Taxonomy" id="2282107"/>
    <lineage>
        <taxon>Eukaryota</taxon>
        <taxon>Fungi</taxon>
        <taxon>Dikarya</taxon>
        <taxon>Basidiomycota</taxon>
        <taxon>Agaricomycotina</taxon>
        <taxon>Agaricomycetes</taxon>
        <taxon>Hymenochaetales</taxon>
        <taxon>Hymenochaetaceae</taxon>
        <taxon>Pyrrhoderma</taxon>
    </lineage>
</organism>
<keyword evidence="3" id="KW-0010">Activator</keyword>
<protein>
    <submittedName>
        <fullName evidence="8">TFIID-domain-containing</fullName>
    </submittedName>
</protein>
<dbReference type="EMBL" id="NBII01000003">
    <property type="protein sequence ID" value="PAV21056.1"/>
    <property type="molecule type" value="Genomic_DNA"/>
</dbReference>
<dbReference type="Proteomes" id="UP000217199">
    <property type="component" value="Unassembled WGS sequence"/>
</dbReference>
<name>A0A286UN81_9AGAM</name>
<dbReference type="AlphaFoldDB" id="A0A286UN81"/>
<feature type="compositionally biased region" description="Acidic residues" evidence="7">
    <location>
        <begin position="318"/>
        <end position="333"/>
    </location>
</feature>
<feature type="region of interest" description="Disordered" evidence="7">
    <location>
        <begin position="296"/>
        <end position="343"/>
    </location>
</feature>
<dbReference type="GO" id="GO:0006366">
    <property type="term" value="P:transcription by RNA polymerase II"/>
    <property type="evidence" value="ECO:0007669"/>
    <property type="project" value="InterPro"/>
</dbReference>
<gene>
    <name evidence="8" type="ORF">PNOK_0368300</name>
</gene>
<sequence length="390" mass="43761">MTGALPIRKVASTGQEENVMREYKYTQEISQMMFVFGEVQDPNQDTVNLVEDIVRSQIIELILQARQLATRRGSKYISSEDLIFLIRHDRGKVNRLRTYLSWKDVRKHAKDSGGEGGGAVEVENLEDGADDKLASKAQKITVKLPWEITAMYSEVLKQAGHQSDDEEDEDDIEAHEASILRLKEADDATRDMTREEYQHYSECRQASFTWRKAKRFREFLNLPQSLDLKGADDTIDIVGFLAFEMVRALTIGGLDVKKSLEDAQVLDDHTSPILGKRKVTGTLGIGSGIDIRSNKRRRGLGLGGGTSAGVAHHHHGNDDDDDDEERGDGDDETPLPMSSLFLPPPEARTALLPEHIQDAFAKMQNDWTHHRSAGMRNWRGGLVRTLVSLI</sequence>
<dbReference type="FunCoup" id="A0A286UN81">
    <property type="interactions" value="69"/>
</dbReference>
<dbReference type="InParanoid" id="A0A286UN81"/>
<dbReference type="PANTHER" id="PTHR11380">
    <property type="entry name" value="TRANSCRIPTION INITIATION FACTOR TFIID/SUPT3-RELATED"/>
    <property type="match status" value="1"/>
</dbReference>
<evidence type="ECO:0000256" key="1">
    <source>
        <dbReference type="ARBA" id="ARBA00004123"/>
    </source>
</evidence>
<evidence type="ECO:0000256" key="5">
    <source>
        <dbReference type="ARBA" id="ARBA00023242"/>
    </source>
</evidence>
<dbReference type="PANTHER" id="PTHR11380:SF16">
    <property type="entry name" value="TRANSCRIPTION INITIATION PROTEIN SPT3 HOMOLOG"/>
    <property type="match status" value="1"/>
</dbReference>
<evidence type="ECO:0000256" key="2">
    <source>
        <dbReference type="ARBA" id="ARBA00023015"/>
    </source>
</evidence>
<evidence type="ECO:0000313" key="9">
    <source>
        <dbReference type="Proteomes" id="UP000217199"/>
    </source>
</evidence>
<dbReference type="GO" id="GO:0046982">
    <property type="term" value="F:protein heterodimerization activity"/>
    <property type="evidence" value="ECO:0007669"/>
    <property type="project" value="InterPro"/>
</dbReference>
<evidence type="ECO:0000313" key="8">
    <source>
        <dbReference type="EMBL" id="PAV21056.1"/>
    </source>
</evidence>